<dbReference type="InterPro" id="IPR050131">
    <property type="entry name" value="Peptidase_S8_subtilisin-like"/>
</dbReference>
<dbReference type="Pfam" id="PF00082">
    <property type="entry name" value="Peptidase_S8"/>
    <property type="match status" value="1"/>
</dbReference>
<keyword evidence="15" id="KW-1185">Reference proteome</keyword>
<feature type="domain" description="Tripeptidyl-peptidase II first Ig-like" evidence="12">
    <location>
        <begin position="536"/>
        <end position="661"/>
    </location>
</feature>
<feature type="active site" description="Charge relay system" evidence="8">
    <location>
        <position position="278"/>
    </location>
</feature>
<dbReference type="GO" id="GO:0004252">
    <property type="term" value="F:serine-type endopeptidase activity"/>
    <property type="evidence" value="ECO:0007669"/>
    <property type="project" value="UniProtKB-UniRule"/>
</dbReference>
<accession>A0A9W6ZHP8</accession>
<dbReference type="PROSITE" id="PS00138">
    <property type="entry name" value="SUBTILASE_SER"/>
    <property type="match status" value="1"/>
</dbReference>
<dbReference type="Gene3D" id="1.25.40.710">
    <property type="match status" value="1"/>
</dbReference>
<dbReference type="InterPro" id="IPR023828">
    <property type="entry name" value="Peptidase_S8_Ser-AS"/>
</dbReference>
<dbReference type="PANTHER" id="PTHR43806">
    <property type="entry name" value="PEPTIDASE S8"/>
    <property type="match status" value="1"/>
</dbReference>
<dbReference type="Pfam" id="PF21223">
    <property type="entry name" value="TPPII_Ig-like-1"/>
    <property type="match status" value="1"/>
</dbReference>
<evidence type="ECO:0000256" key="5">
    <source>
        <dbReference type="ARBA" id="ARBA00022801"/>
    </source>
</evidence>
<dbReference type="Proteomes" id="UP001165082">
    <property type="component" value="Unassembled WGS sequence"/>
</dbReference>
<dbReference type="OrthoDB" id="10256524at2759"/>
<dbReference type="GO" id="GO:0008240">
    <property type="term" value="F:tripeptidyl-peptidase activity"/>
    <property type="evidence" value="ECO:0007669"/>
    <property type="project" value="UniProtKB-EC"/>
</dbReference>
<dbReference type="PRINTS" id="PR00723">
    <property type="entry name" value="SUBTILISIN"/>
</dbReference>
<feature type="active site" description="Charge relay system" evidence="8">
    <location>
        <position position="55"/>
    </location>
</feature>
<dbReference type="GO" id="GO:0006508">
    <property type="term" value="P:proteolysis"/>
    <property type="evidence" value="ECO:0007669"/>
    <property type="project" value="UniProtKB-KW"/>
</dbReference>
<dbReference type="PANTHER" id="PTHR43806:SF14">
    <property type="entry name" value="TRIPEPTIDYL-PEPTIDASE 2"/>
    <property type="match status" value="1"/>
</dbReference>
<evidence type="ECO:0000313" key="14">
    <source>
        <dbReference type="EMBL" id="GMH50754.1"/>
    </source>
</evidence>
<keyword evidence="5 8" id="KW-0378">Hydrolase</keyword>
<reference evidence="14" key="1">
    <citation type="submission" date="2022-07" db="EMBL/GenBank/DDBJ databases">
        <title>Genome analysis of Parmales, a sister group of diatoms, reveals the evolutionary specialization of diatoms from phago-mixotrophs to photoautotrophs.</title>
        <authorList>
            <person name="Ban H."/>
            <person name="Sato S."/>
            <person name="Yoshikawa S."/>
            <person name="Kazumasa Y."/>
            <person name="Nakamura Y."/>
            <person name="Ichinomiya M."/>
            <person name="Saitoh K."/>
            <person name="Sato N."/>
            <person name="Blanc-Mathieu R."/>
            <person name="Endo H."/>
            <person name="Kuwata A."/>
            <person name="Ogata H."/>
        </authorList>
    </citation>
    <scope>NUCLEOTIDE SEQUENCE</scope>
</reference>
<keyword evidence="4 8" id="KW-0645">Protease</keyword>
<evidence type="ECO:0000256" key="2">
    <source>
        <dbReference type="ARBA" id="ARBA00011073"/>
    </source>
</evidence>
<dbReference type="Pfam" id="PF12580">
    <property type="entry name" value="TPPII"/>
    <property type="match status" value="1"/>
</dbReference>
<protein>
    <recommendedName>
        <fullName evidence="16">Tripeptidyl-peptidase II</fullName>
    </recommendedName>
</protein>
<dbReference type="SUPFAM" id="SSF52743">
    <property type="entry name" value="Subtilisin-like"/>
    <property type="match status" value="1"/>
</dbReference>
<dbReference type="PROSITE" id="PS51892">
    <property type="entry name" value="SUBTILASE"/>
    <property type="match status" value="1"/>
</dbReference>
<dbReference type="InterPro" id="IPR022398">
    <property type="entry name" value="Peptidase_S8_His-AS"/>
</dbReference>
<evidence type="ECO:0000259" key="12">
    <source>
        <dbReference type="Pfam" id="PF21223"/>
    </source>
</evidence>
<keyword evidence="3" id="KW-0031">Aminopeptidase</keyword>
<dbReference type="InterPro" id="IPR046939">
    <property type="entry name" value="TPPII_C_sf"/>
</dbReference>
<evidence type="ECO:0000256" key="4">
    <source>
        <dbReference type="ARBA" id="ARBA00022670"/>
    </source>
</evidence>
<dbReference type="InterPro" id="IPR015500">
    <property type="entry name" value="Peptidase_S8_subtilisin-rel"/>
</dbReference>
<dbReference type="InterPro" id="IPR000209">
    <property type="entry name" value="Peptidase_S8/S53_dom"/>
</dbReference>
<dbReference type="InterPro" id="IPR048383">
    <property type="entry name" value="TPPII_Ig-like-1"/>
</dbReference>
<evidence type="ECO:0000256" key="7">
    <source>
        <dbReference type="ARBA" id="ARBA00023529"/>
    </source>
</evidence>
<comment type="catalytic activity">
    <reaction evidence="1">
        <text>Release of an N-terminal tripeptide from a polypeptide.</text>
        <dbReference type="EC" id="3.4.14.10"/>
    </reaction>
</comment>
<feature type="domain" description="Tripeptidyl peptidase II second Ig-like" evidence="11">
    <location>
        <begin position="811"/>
        <end position="984"/>
    </location>
</feature>
<dbReference type="PROSITE" id="PS00137">
    <property type="entry name" value="SUBTILASE_HIS"/>
    <property type="match status" value="1"/>
</dbReference>
<evidence type="ECO:0000256" key="9">
    <source>
        <dbReference type="SAM" id="MobiDB-lite"/>
    </source>
</evidence>
<dbReference type="InterPro" id="IPR036852">
    <property type="entry name" value="Peptidase_S8/S53_dom_sf"/>
</dbReference>
<dbReference type="GO" id="GO:0005829">
    <property type="term" value="C:cytosol"/>
    <property type="evidence" value="ECO:0007669"/>
    <property type="project" value="TreeGrafter"/>
</dbReference>
<comment type="catalytic activity">
    <reaction evidence="7">
        <text>Hydrolysis of proteins with broad specificity for peptide bonds, and a preference for a large uncharged residue in P1. Hydrolyzes peptide amides.</text>
        <dbReference type="EC" id="3.4.21.62"/>
    </reaction>
</comment>
<dbReference type="Gene3D" id="3.40.50.200">
    <property type="entry name" value="Peptidase S8/S53 domain"/>
    <property type="match status" value="1"/>
</dbReference>
<evidence type="ECO:0000256" key="1">
    <source>
        <dbReference type="ARBA" id="ARBA00001910"/>
    </source>
</evidence>
<evidence type="ECO:0000313" key="15">
    <source>
        <dbReference type="Proteomes" id="UP001165082"/>
    </source>
</evidence>
<gene>
    <name evidence="14" type="ORF">TrRE_jg30</name>
</gene>
<dbReference type="InterPro" id="IPR048384">
    <property type="entry name" value="TPPII_GBD"/>
</dbReference>
<evidence type="ECO:0000256" key="3">
    <source>
        <dbReference type="ARBA" id="ARBA00022438"/>
    </source>
</evidence>
<comment type="caution">
    <text evidence="14">The sequence shown here is derived from an EMBL/GenBank/DDBJ whole genome shotgun (WGS) entry which is preliminary data.</text>
</comment>
<evidence type="ECO:0000259" key="10">
    <source>
        <dbReference type="Pfam" id="PF00082"/>
    </source>
</evidence>
<dbReference type="GO" id="GO:0004177">
    <property type="term" value="F:aminopeptidase activity"/>
    <property type="evidence" value="ECO:0007669"/>
    <property type="project" value="UniProtKB-KW"/>
</dbReference>
<name>A0A9W6ZHP8_9STRA</name>
<feature type="domain" description="Tripeptidyl-peptidase II galactose-binding" evidence="13">
    <location>
        <begin position="680"/>
        <end position="772"/>
    </location>
</feature>
<evidence type="ECO:0000256" key="6">
    <source>
        <dbReference type="ARBA" id="ARBA00022825"/>
    </source>
</evidence>
<dbReference type="InterPro" id="IPR022229">
    <property type="entry name" value="TPPII_Ig-like-2"/>
</dbReference>
<evidence type="ECO:0008006" key="16">
    <source>
        <dbReference type="Google" id="ProtNLM"/>
    </source>
</evidence>
<feature type="active site" description="Charge relay system" evidence="8">
    <location>
        <position position="463"/>
    </location>
</feature>
<feature type="region of interest" description="Disordered" evidence="9">
    <location>
        <begin position="1"/>
        <end position="26"/>
    </location>
</feature>
<dbReference type="Pfam" id="PF21316">
    <property type="entry name" value="TPPII_GBD"/>
    <property type="match status" value="1"/>
</dbReference>
<comment type="similarity">
    <text evidence="2 8">Belongs to the peptidase S8 family.</text>
</comment>
<keyword evidence="6 8" id="KW-0720">Serine protease</keyword>
<feature type="domain" description="Peptidase S8/S53" evidence="10">
    <location>
        <begin position="46"/>
        <end position="507"/>
    </location>
</feature>
<dbReference type="Gene3D" id="2.60.40.3170">
    <property type="match status" value="1"/>
</dbReference>
<proteinExistence type="inferred from homology"/>
<evidence type="ECO:0000259" key="11">
    <source>
        <dbReference type="Pfam" id="PF12580"/>
    </source>
</evidence>
<sequence>MSSALSRSSTLSSNPPPPPTFPSHGIMPKEITTALPFLTHNPTFDGRDVIVGIFDTGVDSLARGLNGDSKVVGIVDCTGSGDLLCKKVDPKDDALATSAGPVALPSAVPDGTTFYVGFKRAYELYPKKLISRVSAERKKKFVDTCKAPLAEAKEASDKLEAKEDKTKEGIKARANAKALVTSLTSAASSYTDPGPIKIVVVQKSPDAHPCAYILDMEKDFPKGGSPPALSDLTPMYAFDYNRDIAKFDDSSMLNYCLNFETPTEDGIILTITADAGAHGSHVSGIVGADLGEESMNGVAPGAKIVSLKIGDSRLGSMETGVGVVRALTEAKKRGCHIVNMSYGEASAVANSGRIADLIDEMVYKDNIIFVSSAGNNGPALMTVGAPGGLNKSIISVGAYVDTDMMVSDYSMREIAGGGTNFTWSSVGPAPDGMNGVDIIAPGGAITSVPEWCLQKNQLMNGTSMSSPNCAGCIALLLSALIQKNVPYNAERVKKAIFNTAKIVPDLNTLVQGNGMIQVEKAYEHLMSFKDEPSEEVRFETTINRVATKNGVYLRQHDECNKRQTFTVTIDPKFGFNDDDRSIETQTKRVEFEMRMNLKLSVDDCDWISFPDHVVLMHNGRSFSIEVNPCNLPSGLYTAHLIGYDSSKPERGAMFKLPITIVKPQPLDDSDAAPNLGQMNFAPAERKRFFITPPTGATYCDITVKDCRSPKDDASSRLVVLHTLQSFPHTPYRDNEKQRYLQMNPGETSVTGVACTGGVTMEICLARYWSALGLTEVSCDVRFRGVTPTPETVNISAAGSGTHVRVQSFASDEVVSPVARLDKFETYLTPKDSKIEATPGSRNVLLDGVTRTYSLTLTYNLTLEDDASITCRIPSLNGYLYESAMESQFVMVYDSSKMLLGVSDCWPDAIKCKKGDITIRLQIRHSSIDLLKKFEGQVLAVERSLKSPVTLEAYATHCDMVRGGKKFGRRSLPQGNMASMHFAVPSRPKEVKEGDVLKGTVNYESSDSSLAGAGKRPKGWKITVAIGPKEKETKKEKADVSEVKDERGAVEKMEEELRDWKVGKVEKKIGEDDFDALYEDALKSCEGWLPLLSAKVKHLEKKRSEGWEKALVELVDDVVKRIDTDKIAMWGGMKHDLTDGHVAKEKKDLDRDKGILTDCLGRKCLALIGEEGWDAAVKDLKKWVKVEGADKYGVVEIEECKSKKLGGLVLGIVKRMDDGSGSKGGLKVYKKKDLLDIRETIYEELGWSWLVEYNRAWKVLEAPSDYQEFN</sequence>
<feature type="compositionally biased region" description="Low complexity" evidence="9">
    <location>
        <begin position="1"/>
        <end position="13"/>
    </location>
</feature>
<dbReference type="AlphaFoldDB" id="A0A9W6ZHP8"/>
<evidence type="ECO:0000259" key="13">
    <source>
        <dbReference type="Pfam" id="PF21316"/>
    </source>
</evidence>
<dbReference type="EMBL" id="BRXZ01001956">
    <property type="protein sequence ID" value="GMH50754.1"/>
    <property type="molecule type" value="Genomic_DNA"/>
</dbReference>
<evidence type="ECO:0000256" key="8">
    <source>
        <dbReference type="PROSITE-ProRule" id="PRU01240"/>
    </source>
</evidence>
<dbReference type="InterPro" id="IPR046940">
    <property type="entry name" value="TPPII_Ig-like_sf"/>
</dbReference>
<organism evidence="14 15">
    <name type="scientific">Triparma retinervis</name>
    <dbReference type="NCBI Taxonomy" id="2557542"/>
    <lineage>
        <taxon>Eukaryota</taxon>
        <taxon>Sar</taxon>
        <taxon>Stramenopiles</taxon>
        <taxon>Ochrophyta</taxon>
        <taxon>Bolidophyceae</taxon>
        <taxon>Parmales</taxon>
        <taxon>Triparmaceae</taxon>
        <taxon>Triparma</taxon>
    </lineage>
</organism>